<dbReference type="PROSITE" id="PS50972">
    <property type="entry name" value="PTERIN_BINDING"/>
    <property type="match status" value="1"/>
</dbReference>
<keyword evidence="16" id="KW-0170">Cobalt</keyword>
<dbReference type="SUPFAM" id="SSF52242">
    <property type="entry name" value="Cobalamin (vitamin B12)-binding domain"/>
    <property type="match status" value="1"/>
</dbReference>
<keyword evidence="15" id="KW-0486">Methionine biosynthesis</keyword>
<dbReference type="EC" id="2.1.1.13" evidence="6"/>
<feature type="domain" description="Pterin-binding" evidence="21">
    <location>
        <begin position="317"/>
        <end position="571"/>
    </location>
</feature>
<comment type="similarity">
    <text evidence="5">Belongs to the vitamin-B12 dependent methionine synthase family.</text>
</comment>
<dbReference type="Proteomes" id="UP000441455">
    <property type="component" value="Unassembled WGS sequence"/>
</dbReference>
<dbReference type="Gene3D" id="3.20.20.330">
    <property type="entry name" value="Homocysteine-binding-like domain"/>
    <property type="match status" value="1"/>
</dbReference>
<evidence type="ECO:0000256" key="16">
    <source>
        <dbReference type="ARBA" id="ARBA00023285"/>
    </source>
</evidence>
<feature type="binding site" evidence="19">
    <location>
        <position position="274"/>
    </location>
    <ligand>
        <name>Zn(2+)</name>
        <dbReference type="ChEBI" id="CHEBI:29105"/>
    </ligand>
</feature>
<evidence type="ECO:0000256" key="14">
    <source>
        <dbReference type="ARBA" id="ARBA00022833"/>
    </source>
</evidence>
<evidence type="ECO:0000256" key="17">
    <source>
        <dbReference type="ARBA" id="ARBA00025552"/>
    </source>
</evidence>
<evidence type="ECO:0000256" key="18">
    <source>
        <dbReference type="ARBA" id="ARBA00031040"/>
    </source>
</evidence>
<dbReference type="Pfam" id="PF00809">
    <property type="entry name" value="Pterin_bind"/>
    <property type="match status" value="1"/>
</dbReference>
<comment type="cofactor">
    <cofactor evidence="3">
        <name>methylcob(III)alamin</name>
        <dbReference type="ChEBI" id="CHEBI:28115"/>
    </cofactor>
</comment>
<dbReference type="PROSITE" id="PS51332">
    <property type="entry name" value="B12_BINDING"/>
    <property type="match status" value="1"/>
</dbReference>
<comment type="pathway">
    <text evidence="4">Amino-acid biosynthesis; L-methionine biosynthesis via de novo pathway; L-methionine from L-homocysteine (MetH route): step 1/1.</text>
</comment>
<comment type="cofactor">
    <cofactor evidence="2 19">
        <name>Zn(2+)</name>
        <dbReference type="ChEBI" id="CHEBI:29105"/>
    </cofactor>
</comment>
<dbReference type="SUPFAM" id="SSF82282">
    <property type="entry name" value="Homocysteine S-methyltransferase"/>
    <property type="match status" value="1"/>
</dbReference>
<dbReference type="OrthoDB" id="9803687at2"/>
<dbReference type="Gene3D" id="3.20.20.20">
    <property type="entry name" value="Dihydropteroate synthase-like"/>
    <property type="match status" value="1"/>
</dbReference>
<dbReference type="PROSITE" id="PS51337">
    <property type="entry name" value="B12_BINDING_NTER"/>
    <property type="match status" value="1"/>
</dbReference>
<dbReference type="InterPro" id="IPR036724">
    <property type="entry name" value="Cobalamin-bd_sf"/>
</dbReference>
<dbReference type="SMART" id="SM01018">
    <property type="entry name" value="B12-binding_2"/>
    <property type="match status" value="1"/>
</dbReference>
<gene>
    <name evidence="24" type="ORF">FX155_04250</name>
</gene>
<evidence type="ECO:0000256" key="5">
    <source>
        <dbReference type="ARBA" id="ARBA00010398"/>
    </source>
</evidence>
<comment type="catalytic activity">
    <reaction evidence="1">
        <text>(6S)-5-methyl-5,6,7,8-tetrahydrofolate + L-homocysteine = (6S)-5,6,7,8-tetrahydrofolate + L-methionine</text>
        <dbReference type="Rhea" id="RHEA:11172"/>
        <dbReference type="ChEBI" id="CHEBI:18608"/>
        <dbReference type="ChEBI" id="CHEBI:57453"/>
        <dbReference type="ChEBI" id="CHEBI:57844"/>
        <dbReference type="ChEBI" id="CHEBI:58199"/>
        <dbReference type="EC" id="2.1.1.13"/>
    </reaction>
</comment>
<evidence type="ECO:0000259" key="21">
    <source>
        <dbReference type="PROSITE" id="PS50972"/>
    </source>
</evidence>
<evidence type="ECO:0000256" key="15">
    <source>
        <dbReference type="ARBA" id="ARBA00023167"/>
    </source>
</evidence>
<dbReference type="GO" id="GO:0046872">
    <property type="term" value="F:metal ion binding"/>
    <property type="evidence" value="ECO:0007669"/>
    <property type="project" value="UniProtKB-KW"/>
</dbReference>
<keyword evidence="9" id="KW-0028">Amino-acid biosynthesis</keyword>
<keyword evidence="13 19" id="KW-0479">Metal-binding</keyword>
<dbReference type="InterPro" id="IPR000489">
    <property type="entry name" value="Pterin-binding_dom"/>
</dbReference>
<dbReference type="PANTHER" id="PTHR45833:SF1">
    <property type="entry name" value="METHIONINE SYNTHASE"/>
    <property type="match status" value="1"/>
</dbReference>
<dbReference type="InterPro" id="IPR003759">
    <property type="entry name" value="Cbl-bd_cap"/>
</dbReference>
<dbReference type="GO" id="GO:0008705">
    <property type="term" value="F:methionine synthase activity"/>
    <property type="evidence" value="ECO:0007669"/>
    <property type="project" value="UniProtKB-EC"/>
</dbReference>
<sequence length="806" mass="85109">MNFTEALHTKRLFFDGAMGTMLQEAGLKPGELPETWNLLHPEKVRAIHQAYVRAGVDILKTNTFGANGLKFGAAHGQPEVEELVRTGVENARAAFAAEGREGFVALDLGPTGKLLQPFGDLPFEEAVSLYAAQVKAGAAAGADLILIETMSDSYEAKAAILAAKENSDLPIVCTFTFDEDGKLLNGADVTTAFVMAEALGAAAVGFNCGQGPDTLVKLVSRALKAVDIPLVANPNAGLPVQKDGKTVFHIDAAGYAPLMVPFAEAGVSVLGGCCGTTPDHIARLIAACRDIPLPAPRSGAPCAIAGYGTAVDFEGMPVIIGERINPTGKPRLKEALKAQNMDYVCQLALEQLDKGAQVLDVNVGVPGVDEPALIEKVILTLQSITSVPLQIDTSNIEAMERGLRVYNGRPLLNSVNGKAENMEKVLPLAKKYGAALVGLCLDEGGIADSPEGRLKVADKVITEAGKYGIPAKDMVMDPLAMTISTGGQNAQIDLEVIRQLKARHIKTVMGVSNISFGLPSRDAVNSAFFALAMEAGLSAGIINPNSGAMMGAYIAYGALSGKDEGCKKYVEYFADAPQMVAVAKSQGSAKPAAKGAQKEYPLEEAIVKGLISQVENGVRKQLAESKPALDIINESMIPGLNIVGDLFEKKKLFLPQLLVSADAAKAGFEILKQSIATGASTEKGEPIVVCTVKGDIHDIGKNIVKVLLENYGYQVIDLGKDVPPEEVVKAARDHNARLVGLSALMTTTVGAMEETIRQIRRTLPECRVMVGGAVMTEEYARTIGADFYGANAVASVSYANQLFHKQ</sequence>
<evidence type="ECO:0000256" key="13">
    <source>
        <dbReference type="ARBA" id="ARBA00022723"/>
    </source>
</evidence>
<evidence type="ECO:0000256" key="19">
    <source>
        <dbReference type="PROSITE-ProRule" id="PRU00333"/>
    </source>
</evidence>
<dbReference type="InterPro" id="IPR006158">
    <property type="entry name" value="Cobalamin-bd"/>
</dbReference>
<evidence type="ECO:0000256" key="9">
    <source>
        <dbReference type="ARBA" id="ARBA00022605"/>
    </source>
</evidence>
<dbReference type="RefSeq" id="WP_154487856.1">
    <property type="nucleotide sequence ID" value="NZ_VULN01000004.1"/>
</dbReference>
<evidence type="ECO:0000259" key="22">
    <source>
        <dbReference type="PROSITE" id="PS51332"/>
    </source>
</evidence>
<evidence type="ECO:0000256" key="12">
    <source>
        <dbReference type="ARBA" id="ARBA00022691"/>
    </source>
</evidence>
<keyword evidence="8 19" id="KW-0489">Methyltransferase</keyword>
<feature type="domain" description="B12-binding N-terminal" evidence="23">
    <location>
        <begin position="589"/>
        <end position="683"/>
    </location>
</feature>
<dbReference type="PANTHER" id="PTHR45833">
    <property type="entry name" value="METHIONINE SYNTHASE"/>
    <property type="match status" value="1"/>
</dbReference>
<dbReference type="Gene3D" id="1.10.1240.10">
    <property type="entry name" value="Methionine synthase domain"/>
    <property type="match status" value="1"/>
</dbReference>
<evidence type="ECO:0000256" key="8">
    <source>
        <dbReference type="ARBA" id="ARBA00022603"/>
    </source>
</evidence>
<evidence type="ECO:0000256" key="6">
    <source>
        <dbReference type="ARBA" id="ARBA00012032"/>
    </source>
</evidence>
<dbReference type="AlphaFoldDB" id="A0A6N7VJR0"/>
<dbReference type="InterPro" id="IPR036589">
    <property type="entry name" value="HCY_dom_sf"/>
</dbReference>
<dbReference type="InterPro" id="IPR003726">
    <property type="entry name" value="HCY_dom"/>
</dbReference>
<keyword evidence="14 19" id="KW-0862">Zinc</keyword>
<feature type="domain" description="B12-binding" evidence="22">
    <location>
        <begin position="684"/>
        <end position="806"/>
    </location>
</feature>
<dbReference type="GO" id="GO:0005829">
    <property type="term" value="C:cytosol"/>
    <property type="evidence" value="ECO:0007669"/>
    <property type="project" value="TreeGrafter"/>
</dbReference>
<reference evidence="24 25" key="1">
    <citation type="submission" date="2019-08" db="EMBL/GenBank/DDBJ databases">
        <title>In-depth cultivation of the pig gut microbiome towards novel bacterial diversity and tailored functional studies.</title>
        <authorList>
            <person name="Wylensek D."/>
            <person name="Hitch T.C.A."/>
            <person name="Clavel T."/>
        </authorList>
    </citation>
    <scope>NUCLEOTIDE SEQUENCE [LARGE SCALE GENOMIC DNA]</scope>
    <source>
        <strain evidence="24 25">WCA-389-WT-5B</strain>
    </source>
</reference>
<protein>
    <recommendedName>
        <fullName evidence="7">Methionine synthase</fullName>
        <ecNumber evidence="6">2.1.1.13</ecNumber>
    </recommendedName>
    <alternativeName>
        <fullName evidence="18">5-methyltetrahydrofolate--homocysteine methyltransferase</fullName>
    </alternativeName>
</protein>
<dbReference type="EMBL" id="VULN01000004">
    <property type="protein sequence ID" value="MSS81817.1"/>
    <property type="molecule type" value="Genomic_DNA"/>
</dbReference>
<dbReference type="InterPro" id="IPR036594">
    <property type="entry name" value="Meth_synthase_dom"/>
</dbReference>
<evidence type="ECO:0000256" key="10">
    <source>
        <dbReference type="ARBA" id="ARBA00022628"/>
    </source>
</evidence>
<dbReference type="Gene3D" id="3.40.50.280">
    <property type="entry name" value="Cobalamin-binding domain"/>
    <property type="match status" value="1"/>
</dbReference>
<evidence type="ECO:0000256" key="2">
    <source>
        <dbReference type="ARBA" id="ARBA00001947"/>
    </source>
</evidence>
<comment type="caution">
    <text evidence="24">The sequence shown here is derived from an EMBL/GenBank/DDBJ whole genome shotgun (WGS) entry which is preliminary data.</text>
</comment>
<evidence type="ECO:0000256" key="4">
    <source>
        <dbReference type="ARBA" id="ARBA00005178"/>
    </source>
</evidence>
<evidence type="ECO:0000259" key="20">
    <source>
        <dbReference type="PROSITE" id="PS50970"/>
    </source>
</evidence>
<dbReference type="CDD" id="cd02070">
    <property type="entry name" value="corrinoid_protein_B12-BD"/>
    <property type="match status" value="1"/>
</dbReference>
<dbReference type="Pfam" id="PF02310">
    <property type="entry name" value="B12-binding"/>
    <property type="match status" value="1"/>
</dbReference>
<dbReference type="PROSITE" id="PS50970">
    <property type="entry name" value="HCY"/>
    <property type="match status" value="1"/>
</dbReference>
<dbReference type="NCBIfam" id="NF005719">
    <property type="entry name" value="PRK07535.1"/>
    <property type="match status" value="1"/>
</dbReference>
<dbReference type="UniPathway" id="UPA00051">
    <property type="reaction ID" value="UER00081"/>
</dbReference>
<proteinExistence type="inferred from homology"/>
<name>A0A6N7VJR0_ACIFE</name>
<evidence type="ECO:0000259" key="23">
    <source>
        <dbReference type="PROSITE" id="PS51337"/>
    </source>
</evidence>
<feature type="binding site" evidence="19">
    <location>
        <position position="208"/>
    </location>
    <ligand>
        <name>Zn(2+)</name>
        <dbReference type="ChEBI" id="CHEBI:29105"/>
    </ligand>
</feature>
<evidence type="ECO:0000256" key="11">
    <source>
        <dbReference type="ARBA" id="ARBA00022679"/>
    </source>
</evidence>
<keyword evidence="11 19" id="KW-0808">Transferase</keyword>
<keyword evidence="10" id="KW-0846">Cobalamin</keyword>
<feature type="domain" description="Hcy-binding" evidence="20">
    <location>
        <begin position="1"/>
        <end position="288"/>
    </location>
</feature>
<dbReference type="InterPro" id="IPR050554">
    <property type="entry name" value="Met_Synthase/Corrinoid"/>
</dbReference>
<organism evidence="24 25">
    <name type="scientific">Acidaminococcus fermentans</name>
    <dbReference type="NCBI Taxonomy" id="905"/>
    <lineage>
        <taxon>Bacteria</taxon>
        <taxon>Bacillati</taxon>
        <taxon>Bacillota</taxon>
        <taxon>Negativicutes</taxon>
        <taxon>Acidaminococcales</taxon>
        <taxon>Acidaminococcaceae</taxon>
        <taxon>Acidaminococcus</taxon>
    </lineage>
</organism>
<evidence type="ECO:0000256" key="3">
    <source>
        <dbReference type="ARBA" id="ARBA00001956"/>
    </source>
</evidence>
<dbReference type="GO" id="GO:0032259">
    <property type="term" value="P:methylation"/>
    <property type="evidence" value="ECO:0007669"/>
    <property type="project" value="UniProtKB-KW"/>
</dbReference>
<evidence type="ECO:0000313" key="24">
    <source>
        <dbReference type="EMBL" id="MSS81817.1"/>
    </source>
</evidence>
<dbReference type="GO" id="GO:0031419">
    <property type="term" value="F:cobalamin binding"/>
    <property type="evidence" value="ECO:0007669"/>
    <property type="project" value="UniProtKB-KW"/>
</dbReference>
<evidence type="ECO:0000256" key="1">
    <source>
        <dbReference type="ARBA" id="ARBA00001700"/>
    </source>
</evidence>
<keyword evidence="12" id="KW-0949">S-adenosyl-L-methionine</keyword>
<dbReference type="SUPFAM" id="SSF47644">
    <property type="entry name" value="Methionine synthase domain"/>
    <property type="match status" value="1"/>
</dbReference>
<evidence type="ECO:0000313" key="25">
    <source>
        <dbReference type="Proteomes" id="UP000441455"/>
    </source>
</evidence>
<dbReference type="GO" id="GO:0050667">
    <property type="term" value="P:homocysteine metabolic process"/>
    <property type="evidence" value="ECO:0007669"/>
    <property type="project" value="TreeGrafter"/>
</dbReference>
<dbReference type="GO" id="GO:0046653">
    <property type="term" value="P:tetrahydrofolate metabolic process"/>
    <property type="evidence" value="ECO:0007669"/>
    <property type="project" value="TreeGrafter"/>
</dbReference>
<evidence type="ECO:0000256" key="7">
    <source>
        <dbReference type="ARBA" id="ARBA00013998"/>
    </source>
</evidence>
<dbReference type="Pfam" id="PF02607">
    <property type="entry name" value="B12-binding_2"/>
    <property type="match status" value="1"/>
</dbReference>
<accession>A0A6N7VJR0</accession>
<feature type="binding site" evidence="19">
    <location>
        <position position="273"/>
    </location>
    <ligand>
        <name>Zn(2+)</name>
        <dbReference type="ChEBI" id="CHEBI:29105"/>
    </ligand>
</feature>
<dbReference type="SUPFAM" id="SSF51717">
    <property type="entry name" value="Dihydropteroate synthetase-like"/>
    <property type="match status" value="1"/>
</dbReference>
<dbReference type="Pfam" id="PF02574">
    <property type="entry name" value="S-methyl_trans"/>
    <property type="match status" value="1"/>
</dbReference>
<dbReference type="InterPro" id="IPR011005">
    <property type="entry name" value="Dihydropteroate_synth-like_sf"/>
</dbReference>
<comment type="function">
    <text evidence="17">Catalyzes the transfer of a methyl group from methyl-cobalamin to homocysteine, yielding enzyme-bound cob(I)alamin and methionine. Subsequently, remethylates the cofactor using methyltetrahydrofolate.</text>
</comment>